<dbReference type="InterPro" id="IPR000639">
    <property type="entry name" value="Epox_hydrolase-like"/>
</dbReference>
<evidence type="ECO:0000256" key="2">
    <source>
        <dbReference type="ARBA" id="ARBA00022801"/>
    </source>
</evidence>
<evidence type="ECO:0000313" key="3">
    <source>
        <dbReference type="EMBL" id="QLG02300.1"/>
    </source>
</evidence>
<organism evidence="3">
    <name type="scientific">Klebsiella pneumoniae</name>
    <dbReference type="NCBI Taxonomy" id="573"/>
    <lineage>
        <taxon>Bacteria</taxon>
        <taxon>Pseudomonadati</taxon>
        <taxon>Pseudomonadota</taxon>
        <taxon>Gammaproteobacteria</taxon>
        <taxon>Enterobacterales</taxon>
        <taxon>Enterobacteriaceae</taxon>
        <taxon>Klebsiella/Raoultella group</taxon>
        <taxon>Klebsiella</taxon>
        <taxon>Klebsiella pneumoniae complex</taxon>
    </lineage>
</organism>
<protein>
    <submittedName>
        <fullName evidence="3">Epoxide hydrolase</fullName>
        <ecNumber evidence="3">3.3.2.9</ecNumber>
    </submittedName>
</protein>
<dbReference type="RefSeq" id="WP_159226239.1">
    <property type="nucleotide sequence ID" value="NZ_CBCYFZ010000066.1"/>
</dbReference>
<dbReference type="PANTHER" id="PTHR21661">
    <property type="entry name" value="EPOXIDE HYDROLASE 1-RELATED"/>
    <property type="match status" value="1"/>
</dbReference>
<name>A0A7D5K1D9_KLEPN</name>
<reference evidence="3" key="1">
    <citation type="submission" date="2019-06" db="EMBL/GenBank/DDBJ databases">
        <authorList>
            <person name="Yang Q."/>
            <person name="Gao X."/>
            <person name="Lv L."/>
            <person name="Wan M."/>
            <person name="Liu J."/>
        </authorList>
    </citation>
    <scope>NUCLEOTIDE SEQUENCE</scope>
    <source>
        <strain evidence="3">WH61</strain>
        <plasmid evidence="3">pHNWH61-1</plasmid>
    </source>
</reference>
<evidence type="ECO:0000256" key="1">
    <source>
        <dbReference type="ARBA" id="ARBA00010088"/>
    </source>
</evidence>
<dbReference type="EC" id="3.3.2.9" evidence="3"/>
<accession>A0A7D5K1D9</accession>
<keyword evidence="2 3" id="KW-0378">Hydrolase</keyword>
<dbReference type="Gene3D" id="3.40.50.1820">
    <property type="entry name" value="alpha/beta hydrolase"/>
    <property type="match status" value="1"/>
</dbReference>
<dbReference type="EMBL" id="MN099026">
    <property type="protein sequence ID" value="QLG02300.1"/>
    <property type="molecule type" value="Genomic_DNA"/>
</dbReference>
<dbReference type="GO" id="GO:0033961">
    <property type="term" value="F:cis-stilbene-oxide hydrolase activity"/>
    <property type="evidence" value="ECO:0007669"/>
    <property type="project" value="UniProtKB-EC"/>
</dbReference>
<keyword evidence="3" id="KW-0614">Plasmid</keyword>
<dbReference type="InterPro" id="IPR029058">
    <property type="entry name" value="AB_hydrolase_fold"/>
</dbReference>
<dbReference type="AlphaFoldDB" id="A0A7D5K1D9"/>
<dbReference type="PANTHER" id="PTHR21661:SF35">
    <property type="entry name" value="EPOXIDE HYDROLASE"/>
    <property type="match status" value="1"/>
</dbReference>
<proteinExistence type="inferred from homology"/>
<dbReference type="PRINTS" id="PR00412">
    <property type="entry name" value="EPOXHYDRLASE"/>
</dbReference>
<dbReference type="SUPFAM" id="SSF53474">
    <property type="entry name" value="alpha/beta-Hydrolases"/>
    <property type="match status" value="1"/>
</dbReference>
<dbReference type="GO" id="GO:0097176">
    <property type="term" value="P:epoxide metabolic process"/>
    <property type="evidence" value="ECO:0007669"/>
    <property type="project" value="TreeGrafter"/>
</dbReference>
<geneLocation type="plasmid" evidence="3">
    <name>pHNWH61-1</name>
</geneLocation>
<sequence length="223" mass="24897">MTEVLGYQSFCAAGGDIGSGITRYLASLYPSHIRAIHLTDVGILRELLSLKDTEYMTKEEQLYRSRASAWFAEESAYMALQATRPRTLAYALNDSPAGLAAWITEKYVAWSGGDGDLFSHFSPEDILTNISLYWLTDSTETAAAMYRQNARTLPALTTTSVPVGLCCFPSDILPPPKSWVEKHYNLCHWTEMPRGGHFAAMEEPALYAEDVKLFFRTYRSAIG</sequence>
<comment type="similarity">
    <text evidence="1">Belongs to the peptidase S33 family.</text>
</comment>